<evidence type="ECO:0000256" key="1">
    <source>
        <dbReference type="SAM" id="Phobius"/>
    </source>
</evidence>
<proteinExistence type="predicted"/>
<protein>
    <submittedName>
        <fullName evidence="2">Uncharacterized protein</fullName>
    </submittedName>
</protein>
<dbReference type="AlphaFoldDB" id="A0A645CWE6"/>
<sequence>MSSPNHIKKAVPAVSDKATKVTDMKSVLRRYPFNPILKAVACINANTTVPYLVYCAIFFLPSSPSFARASRLGIAIVNNCIIIEALIYGDMFIANIAKFLNAPPEITSKKPSNPPDSINLARASVFIPGTGIKLPNLNITSIKRVNIILFLRSGIFHAFLIVLNTLNHLYLSS</sequence>
<keyword evidence="1" id="KW-0812">Transmembrane</keyword>
<keyword evidence="1" id="KW-1133">Transmembrane helix</keyword>
<feature type="transmembrane region" description="Helical" evidence="1">
    <location>
        <begin position="36"/>
        <end position="60"/>
    </location>
</feature>
<keyword evidence="1" id="KW-0472">Membrane</keyword>
<accession>A0A645CWE6</accession>
<name>A0A645CWE6_9ZZZZ</name>
<comment type="caution">
    <text evidence="2">The sequence shown here is derived from an EMBL/GenBank/DDBJ whole genome shotgun (WGS) entry which is preliminary data.</text>
</comment>
<gene>
    <name evidence="2" type="ORF">SDC9_128533</name>
</gene>
<dbReference type="EMBL" id="VSSQ01030814">
    <property type="protein sequence ID" value="MPM81480.1"/>
    <property type="molecule type" value="Genomic_DNA"/>
</dbReference>
<evidence type="ECO:0000313" key="2">
    <source>
        <dbReference type="EMBL" id="MPM81480.1"/>
    </source>
</evidence>
<feature type="transmembrane region" description="Helical" evidence="1">
    <location>
        <begin position="147"/>
        <end position="170"/>
    </location>
</feature>
<reference evidence="2" key="1">
    <citation type="submission" date="2019-08" db="EMBL/GenBank/DDBJ databases">
        <authorList>
            <person name="Kucharzyk K."/>
            <person name="Murdoch R.W."/>
            <person name="Higgins S."/>
            <person name="Loffler F."/>
        </authorList>
    </citation>
    <scope>NUCLEOTIDE SEQUENCE</scope>
</reference>
<feature type="transmembrane region" description="Helical" evidence="1">
    <location>
        <begin position="72"/>
        <end position="97"/>
    </location>
</feature>
<organism evidence="2">
    <name type="scientific">bioreactor metagenome</name>
    <dbReference type="NCBI Taxonomy" id="1076179"/>
    <lineage>
        <taxon>unclassified sequences</taxon>
        <taxon>metagenomes</taxon>
        <taxon>ecological metagenomes</taxon>
    </lineage>
</organism>